<evidence type="ECO:0000313" key="3">
    <source>
        <dbReference type="Proteomes" id="UP000298493"/>
    </source>
</evidence>
<reference evidence="2 3" key="1">
    <citation type="submission" date="2019-04" db="EMBL/GenBank/DDBJ databases">
        <title>High contiguity whole genome sequence and gene annotation resource for two Venturia nashicola isolates.</title>
        <authorList>
            <person name="Prokchorchik M."/>
            <person name="Won K."/>
            <person name="Lee Y."/>
            <person name="Choi E.D."/>
            <person name="Segonzac C."/>
            <person name="Sohn K.H."/>
        </authorList>
    </citation>
    <scope>NUCLEOTIDE SEQUENCE [LARGE SCALE GENOMIC DNA]</scope>
    <source>
        <strain evidence="2 3">PRI2</strain>
    </source>
</reference>
<dbReference type="EMBL" id="SNSC02000007">
    <property type="protein sequence ID" value="TID22932.1"/>
    <property type="molecule type" value="Genomic_DNA"/>
</dbReference>
<name>A0A4Z1PKN3_9PEZI</name>
<comment type="caution">
    <text evidence="2">The sequence shown here is derived from an EMBL/GenBank/DDBJ whole genome shotgun (WGS) entry which is preliminary data.</text>
</comment>
<dbReference type="SUPFAM" id="SSF55031">
    <property type="entry name" value="Bacterial exopeptidase dimerisation domain"/>
    <property type="match status" value="1"/>
</dbReference>
<dbReference type="AlphaFoldDB" id="A0A4Z1PKN3"/>
<dbReference type="PANTHER" id="PTHR30575:SF8">
    <property type="entry name" value="PEPTIDASE M20 DOMAIN-CONTAINING PROTEIN 2"/>
    <property type="match status" value="1"/>
</dbReference>
<feature type="region of interest" description="Disordered" evidence="1">
    <location>
        <begin position="76"/>
        <end position="99"/>
    </location>
</feature>
<dbReference type="GO" id="GO:0016805">
    <property type="term" value="F:dipeptidase activity"/>
    <property type="evidence" value="ECO:0007669"/>
    <property type="project" value="TreeGrafter"/>
</dbReference>
<dbReference type="Proteomes" id="UP000298493">
    <property type="component" value="Unassembled WGS sequence"/>
</dbReference>
<dbReference type="Gene3D" id="3.40.630.10">
    <property type="entry name" value="Zn peptidases"/>
    <property type="match status" value="1"/>
</dbReference>
<dbReference type="InterPro" id="IPR052030">
    <property type="entry name" value="Peptidase_M20/M20A_hydrolases"/>
</dbReference>
<proteinExistence type="predicted"/>
<evidence type="ECO:0000313" key="2">
    <source>
        <dbReference type="EMBL" id="TID22932.1"/>
    </source>
</evidence>
<dbReference type="Gene3D" id="3.30.70.360">
    <property type="match status" value="1"/>
</dbReference>
<protein>
    <submittedName>
        <fullName evidence="2">Peptidase M20</fullName>
    </submittedName>
</protein>
<dbReference type="SUPFAM" id="SSF53187">
    <property type="entry name" value="Zn-dependent exopeptidases"/>
    <property type="match status" value="1"/>
</dbReference>
<dbReference type="PANTHER" id="PTHR30575">
    <property type="entry name" value="PEPTIDASE M20"/>
    <property type="match status" value="1"/>
</dbReference>
<organism evidence="2 3">
    <name type="scientific">Venturia nashicola</name>
    <dbReference type="NCBI Taxonomy" id="86259"/>
    <lineage>
        <taxon>Eukaryota</taxon>
        <taxon>Fungi</taxon>
        <taxon>Dikarya</taxon>
        <taxon>Ascomycota</taxon>
        <taxon>Pezizomycotina</taxon>
        <taxon>Dothideomycetes</taxon>
        <taxon>Pleosporomycetidae</taxon>
        <taxon>Venturiales</taxon>
        <taxon>Venturiaceae</taxon>
        <taxon>Venturia</taxon>
    </lineage>
</organism>
<accession>A0A4Z1PKN3</accession>
<evidence type="ECO:0000256" key="1">
    <source>
        <dbReference type="SAM" id="MobiDB-lite"/>
    </source>
</evidence>
<keyword evidence="3" id="KW-1185">Reference proteome</keyword>
<gene>
    <name evidence="2" type="ORF">E6O75_ATG02106</name>
</gene>
<dbReference type="InterPro" id="IPR036264">
    <property type="entry name" value="Bact_exopeptidase_dim_dom"/>
</dbReference>
<sequence length="297" mass="33020">MIKENSTIVSLSPFPSITHVQSEVDKVVESVPSDSVAIYNDVGFIRSSALSHEEQQAQETLCSALERHSFQPTRRAHGLDTGFESHTTNGKGFGTPAEELGGGKIRLSKAGAFKNVDISLMAHEHTEPNDESVLYPGGIAGVRLTAKQGFDGPFTGTYNIVSMLRQQMHPSYRVHSTIVDAPKVANIISQRTNATCSVRAVALGEAVVLPDKVEKCIESGASATECNCSADWEEPYAEMRLIQFFWETYTVYMKPFGEEVRVTAKKFWVTVRIQATSRERWRRFILYSECCSKKLYP</sequence>